<feature type="domain" description="2TM" evidence="2">
    <location>
        <begin position="11"/>
        <end position="73"/>
    </location>
</feature>
<gene>
    <name evidence="3" type="ORF">HK415_02755</name>
</gene>
<comment type="caution">
    <text evidence="3">The sequence shown here is derived from an EMBL/GenBank/DDBJ whole genome shotgun (WGS) entry which is preliminary data.</text>
</comment>
<evidence type="ECO:0000313" key="4">
    <source>
        <dbReference type="Proteomes" id="UP000552954"/>
    </source>
</evidence>
<accession>A0A849K3R9</accession>
<dbReference type="Pfam" id="PF13239">
    <property type="entry name" value="2TM"/>
    <property type="match status" value="1"/>
</dbReference>
<feature type="transmembrane region" description="Helical" evidence="1">
    <location>
        <begin position="21"/>
        <end position="41"/>
    </location>
</feature>
<reference evidence="3 4" key="1">
    <citation type="submission" date="2020-05" db="EMBL/GenBank/DDBJ databases">
        <authorList>
            <person name="Khan S.A."/>
            <person name="Jeon C.O."/>
            <person name="Chun B.H."/>
        </authorList>
    </citation>
    <scope>NUCLEOTIDE SEQUENCE [LARGE SCALE GENOMIC DNA]</scope>
    <source>
        <strain evidence="3 4">B156</strain>
    </source>
</reference>
<feature type="transmembrane region" description="Helical" evidence="1">
    <location>
        <begin position="53"/>
        <end position="75"/>
    </location>
</feature>
<reference evidence="3 4" key="2">
    <citation type="submission" date="2020-06" db="EMBL/GenBank/DDBJ databases">
        <title>Ramlibacter rhizophilus sp. nov., isolated from rhizosphere soil of national flower Mugunghwa from South Korea.</title>
        <authorList>
            <person name="Zheng-Fei Y."/>
            <person name="Huan T."/>
        </authorList>
    </citation>
    <scope>NUCLEOTIDE SEQUENCE [LARGE SCALE GENOMIC DNA]</scope>
    <source>
        <strain evidence="3 4">B156</strain>
    </source>
</reference>
<protein>
    <submittedName>
        <fullName evidence="3">2TM domain-containing protein</fullName>
    </submittedName>
</protein>
<evidence type="ECO:0000313" key="3">
    <source>
        <dbReference type="EMBL" id="NNU42310.1"/>
    </source>
</evidence>
<keyword evidence="1" id="KW-0472">Membrane</keyword>
<organism evidence="3 4">
    <name type="scientific">Ramlibacter montanisoli</name>
    <dbReference type="NCBI Taxonomy" id="2732512"/>
    <lineage>
        <taxon>Bacteria</taxon>
        <taxon>Pseudomonadati</taxon>
        <taxon>Pseudomonadota</taxon>
        <taxon>Betaproteobacteria</taxon>
        <taxon>Burkholderiales</taxon>
        <taxon>Comamonadaceae</taxon>
        <taxon>Ramlibacter</taxon>
    </lineage>
</organism>
<evidence type="ECO:0000259" key="2">
    <source>
        <dbReference type="Pfam" id="PF13239"/>
    </source>
</evidence>
<evidence type="ECO:0000256" key="1">
    <source>
        <dbReference type="SAM" id="Phobius"/>
    </source>
</evidence>
<keyword evidence="4" id="KW-1185">Reference proteome</keyword>
<proteinExistence type="predicted"/>
<dbReference type="EMBL" id="JABFCS010000001">
    <property type="protein sequence ID" value="NNU42310.1"/>
    <property type="molecule type" value="Genomic_DNA"/>
</dbReference>
<dbReference type="Proteomes" id="UP000552954">
    <property type="component" value="Unassembled WGS sequence"/>
</dbReference>
<name>A0A849K3R9_9BURK</name>
<dbReference type="AlphaFoldDB" id="A0A849K3R9"/>
<keyword evidence="1" id="KW-0812">Transmembrane</keyword>
<keyword evidence="1" id="KW-1133">Transmembrane helix</keyword>
<dbReference type="RefSeq" id="WP_171556684.1">
    <property type="nucleotide sequence ID" value="NZ_JABFCS010000001.1"/>
</dbReference>
<dbReference type="InterPro" id="IPR025698">
    <property type="entry name" value="2TM_dom"/>
</dbReference>
<sequence>MSTLSPQLERTARRRAGMKMGWFIHAGVYVAVNLLLAALSIASGRHWAVFPALGWGLGLAIHGVVVFMVAGGSVYENLLERERRQLAGAQKDPW</sequence>